<dbReference type="CDD" id="cd00082">
    <property type="entry name" value="HisKA"/>
    <property type="match status" value="1"/>
</dbReference>
<dbReference type="GO" id="GO:0005524">
    <property type="term" value="F:ATP binding"/>
    <property type="evidence" value="ECO:0007669"/>
    <property type="project" value="UniProtKB-KW"/>
</dbReference>
<dbReference type="EMBL" id="UINC01001545">
    <property type="protein sequence ID" value="SUZ83311.1"/>
    <property type="molecule type" value="Genomic_DNA"/>
</dbReference>
<reference evidence="11" key="1">
    <citation type="submission" date="2018-05" db="EMBL/GenBank/DDBJ databases">
        <authorList>
            <person name="Lanie J.A."/>
            <person name="Ng W.-L."/>
            <person name="Kazmierczak K.M."/>
            <person name="Andrzejewski T.M."/>
            <person name="Davidsen T.M."/>
            <person name="Wayne K.J."/>
            <person name="Tettelin H."/>
            <person name="Glass J.I."/>
            <person name="Rusch D."/>
            <person name="Podicherti R."/>
            <person name="Tsui H.-C.T."/>
            <person name="Winkler M.E."/>
        </authorList>
    </citation>
    <scope>NUCLEOTIDE SEQUENCE</scope>
</reference>
<dbReference type="InterPro" id="IPR003594">
    <property type="entry name" value="HATPase_dom"/>
</dbReference>
<dbReference type="Pfam" id="PF02518">
    <property type="entry name" value="HATPase_c"/>
    <property type="match status" value="1"/>
</dbReference>
<dbReference type="PROSITE" id="PS50109">
    <property type="entry name" value="HIS_KIN"/>
    <property type="match status" value="1"/>
</dbReference>
<name>A0A381QV82_9ZZZZ</name>
<evidence type="ECO:0000256" key="3">
    <source>
        <dbReference type="ARBA" id="ARBA00012438"/>
    </source>
</evidence>
<evidence type="ECO:0000256" key="2">
    <source>
        <dbReference type="ARBA" id="ARBA00004651"/>
    </source>
</evidence>
<comment type="subcellular location">
    <subcellularLocation>
        <location evidence="2">Cell membrane</location>
        <topology evidence="2">Multi-pass membrane protein</topology>
    </subcellularLocation>
</comment>
<dbReference type="Gene3D" id="1.10.287.130">
    <property type="match status" value="1"/>
</dbReference>
<evidence type="ECO:0000259" key="10">
    <source>
        <dbReference type="PROSITE" id="PS50109"/>
    </source>
</evidence>
<dbReference type="InterPro" id="IPR036097">
    <property type="entry name" value="HisK_dim/P_sf"/>
</dbReference>
<feature type="domain" description="Histidine kinase" evidence="10">
    <location>
        <begin position="214"/>
        <end position="423"/>
    </location>
</feature>
<feature type="transmembrane region" description="Helical" evidence="9">
    <location>
        <begin position="21"/>
        <end position="41"/>
    </location>
</feature>
<evidence type="ECO:0000313" key="11">
    <source>
        <dbReference type="EMBL" id="SUZ83311.1"/>
    </source>
</evidence>
<evidence type="ECO:0000256" key="1">
    <source>
        <dbReference type="ARBA" id="ARBA00000085"/>
    </source>
</evidence>
<evidence type="ECO:0000256" key="7">
    <source>
        <dbReference type="ARBA" id="ARBA00022777"/>
    </source>
</evidence>
<dbReference type="Gene3D" id="3.30.565.10">
    <property type="entry name" value="Histidine kinase-like ATPase, C-terminal domain"/>
    <property type="match status" value="1"/>
</dbReference>
<dbReference type="InterPro" id="IPR050980">
    <property type="entry name" value="2C_sensor_his_kinase"/>
</dbReference>
<comment type="catalytic activity">
    <reaction evidence="1">
        <text>ATP + protein L-histidine = ADP + protein N-phospho-L-histidine.</text>
        <dbReference type="EC" id="2.7.13.3"/>
    </reaction>
</comment>
<dbReference type="InterPro" id="IPR047770">
    <property type="entry name" value="RegB"/>
</dbReference>
<dbReference type="Pfam" id="PF00512">
    <property type="entry name" value="HisKA"/>
    <property type="match status" value="1"/>
</dbReference>
<evidence type="ECO:0000256" key="8">
    <source>
        <dbReference type="ARBA" id="ARBA00022840"/>
    </source>
</evidence>
<keyword evidence="4" id="KW-1003">Cell membrane</keyword>
<evidence type="ECO:0000256" key="4">
    <source>
        <dbReference type="ARBA" id="ARBA00022475"/>
    </source>
</evidence>
<sequence length="426" mass="48072">MNLSDLFKSEEDFQLEKRTLVILRWMAIFGQLIAVYTVYFALNFELPLFYCSIIILFGILTNLFLQFHFKKNQLSNLESALFLLYDIFQLSLLLFFTGGIKNSFVIFLVIPSIISSTLLNLRSTFVLSATTVIVLLVLTFYHFPLPGSGDFHFDVPEYYLYAVPVSVIIALVFLTYFGARFGTESRKRAKALNKLELILAKEHELESIGQQAAAAAHSLGTPLSTITVIARELKKEIKNDPKYSKDIDLLLSQAKRCSDILKKISKNQIVDDKFMSDVSIQNLLIEITKSFEEISEKEIFLNLEKAKESLIIDRSPEITYGIRNFIGNAVKYSNNKVEVNLEKNSNHIKINIIDDGPGFPEDVFKIIGQPYITSSSKDLSSKAGLGLGTFIGKTLLERKKATLTFSNLEQGGAIVTITWKINDLKI</sequence>
<dbReference type="AlphaFoldDB" id="A0A381QV82"/>
<dbReference type="SMART" id="SM00387">
    <property type="entry name" value="HATPase_c"/>
    <property type="match status" value="1"/>
</dbReference>
<dbReference type="InterPro" id="IPR036890">
    <property type="entry name" value="HATPase_C_sf"/>
</dbReference>
<dbReference type="GO" id="GO:0000155">
    <property type="term" value="F:phosphorelay sensor kinase activity"/>
    <property type="evidence" value="ECO:0007669"/>
    <property type="project" value="InterPro"/>
</dbReference>
<dbReference type="GO" id="GO:0005886">
    <property type="term" value="C:plasma membrane"/>
    <property type="evidence" value="ECO:0007669"/>
    <property type="project" value="UniProtKB-SubCell"/>
</dbReference>
<accession>A0A381QV82</accession>
<keyword evidence="8" id="KW-0067">ATP-binding</keyword>
<organism evidence="11">
    <name type="scientific">marine metagenome</name>
    <dbReference type="NCBI Taxonomy" id="408172"/>
    <lineage>
        <taxon>unclassified sequences</taxon>
        <taxon>metagenomes</taxon>
        <taxon>ecological metagenomes</taxon>
    </lineage>
</organism>
<keyword evidence="6" id="KW-0547">Nucleotide-binding</keyword>
<evidence type="ECO:0000256" key="6">
    <source>
        <dbReference type="ARBA" id="ARBA00022741"/>
    </source>
</evidence>
<gene>
    <name evidence="11" type="ORF">METZ01_LOCUS36165</name>
</gene>
<dbReference type="Pfam" id="PF25323">
    <property type="entry name" value="6TM_PilS"/>
    <property type="match status" value="1"/>
</dbReference>
<dbReference type="SMART" id="SM00388">
    <property type="entry name" value="HisKA"/>
    <property type="match status" value="1"/>
</dbReference>
<dbReference type="SUPFAM" id="SSF47384">
    <property type="entry name" value="Homodimeric domain of signal transducing histidine kinase"/>
    <property type="match status" value="1"/>
</dbReference>
<dbReference type="PANTHER" id="PTHR44936">
    <property type="entry name" value="SENSOR PROTEIN CREC"/>
    <property type="match status" value="1"/>
</dbReference>
<keyword evidence="9" id="KW-0812">Transmembrane</keyword>
<feature type="transmembrane region" description="Helical" evidence="9">
    <location>
        <begin position="47"/>
        <end position="65"/>
    </location>
</feature>
<keyword evidence="7" id="KW-0418">Kinase</keyword>
<feature type="transmembrane region" description="Helical" evidence="9">
    <location>
        <begin position="158"/>
        <end position="179"/>
    </location>
</feature>
<keyword evidence="9" id="KW-0472">Membrane</keyword>
<dbReference type="NCBIfam" id="NF033792">
    <property type="entry name" value="ActS_PrrB_HisK"/>
    <property type="match status" value="1"/>
</dbReference>
<evidence type="ECO:0000256" key="9">
    <source>
        <dbReference type="SAM" id="Phobius"/>
    </source>
</evidence>
<feature type="transmembrane region" description="Helical" evidence="9">
    <location>
        <begin position="102"/>
        <end position="119"/>
    </location>
</feature>
<dbReference type="PANTHER" id="PTHR44936:SF10">
    <property type="entry name" value="SENSOR PROTEIN RSTB"/>
    <property type="match status" value="1"/>
</dbReference>
<feature type="transmembrane region" description="Helical" evidence="9">
    <location>
        <begin position="126"/>
        <end position="143"/>
    </location>
</feature>
<dbReference type="InterPro" id="IPR005467">
    <property type="entry name" value="His_kinase_dom"/>
</dbReference>
<evidence type="ECO:0000256" key="5">
    <source>
        <dbReference type="ARBA" id="ARBA00022679"/>
    </source>
</evidence>
<dbReference type="InterPro" id="IPR003661">
    <property type="entry name" value="HisK_dim/P_dom"/>
</dbReference>
<dbReference type="EC" id="2.7.13.3" evidence="3"/>
<keyword evidence="9" id="KW-1133">Transmembrane helix</keyword>
<dbReference type="SUPFAM" id="SSF55874">
    <property type="entry name" value="ATPase domain of HSP90 chaperone/DNA topoisomerase II/histidine kinase"/>
    <property type="match status" value="1"/>
</dbReference>
<proteinExistence type="predicted"/>
<protein>
    <recommendedName>
        <fullName evidence="3">histidine kinase</fullName>
        <ecNumber evidence="3">2.7.13.3</ecNumber>
    </recommendedName>
</protein>
<keyword evidence="5" id="KW-0808">Transferase</keyword>